<dbReference type="PANTHER" id="PTHR18895">
    <property type="entry name" value="HEMK METHYLTRANSFERASE"/>
    <property type="match status" value="1"/>
</dbReference>
<dbReference type="Gene3D" id="1.10.8.10">
    <property type="entry name" value="DNA helicase RuvA subunit, C-terminal domain"/>
    <property type="match status" value="1"/>
</dbReference>
<dbReference type="InterPro" id="IPR019874">
    <property type="entry name" value="RF_methyltr_PrmC"/>
</dbReference>
<dbReference type="CDD" id="cd02440">
    <property type="entry name" value="AdoMet_MTases"/>
    <property type="match status" value="1"/>
</dbReference>
<evidence type="ECO:0000256" key="5">
    <source>
        <dbReference type="HAMAP-Rule" id="MF_02126"/>
    </source>
</evidence>
<feature type="domain" description="Methyltransferase small" evidence="6">
    <location>
        <begin position="97"/>
        <end position="192"/>
    </location>
</feature>
<feature type="domain" description="Release factor glutamine methyltransferase N-terminal" evidence="7">
    <location>
        <begin position="6"/>
        <end position="75"/>
    </location>
</feature>
<reference evidence="8" key="1">
    <citation type="submission" date="2020-10" db="EMBL/GenBank/DDBJ databases">
        <authorList>
            <person name="Gilroy R."/>
        </authorList>
    </citation>
    <scope>NUCLEOTIDE SEQUENCE</scope>
    <source>
        <strain evidence="8">ChiBcec6-7307</strain>
    </source>
</reference>
<evidence type="ECO:0000259" key="6">
    <source>
        <dbReference type="Pfam" id="PF05175"/>
    </source>
</evidence>
<dbReference type="InterPro" id="IPR002052">
    <property type="entry name" value="DNA_methylase_N6_adenine_CS"/>
</dbReference>
<comment type="caution">
    <text evidence="8">The sequence shown here is derived from an EMBL/GenBank/DDBJ whole genome shotgun (WGS) entry which is preliminary data.</text>
</comment>
<dbReference type="InterPro" id="IPR040758">
    <property type="entry name" value="PrmC_N"/>
</dbReference>
<comment type="similarity">
    <text evidence="5">Belongs to the protein N5-glutamine methyltransferase family. PrmC subfamily.</text>
</comment>
<dbReference type="InterPro" id="IPR029063">
    <property type="entry name" value="SAM-dependent_MTases_sf"/>
</dbReference>
<dbReference type="GO" id="GO:0003676">
    <property type="term" value="F:nucleic acid binding"/>
    <property type="evidence" value="ECO:0007669"/>
    <property type="project" value="InterPro"/>
</dbReference>
<evidence type="ECO:0000256" key="4">
    <source>
        <dbReference type="ARBA" id="ARBA00048391"/>
    </source>
</evidence>
<proteinExistence type="inferred from homology"/>
<dbReference type="InterPro" id="IPR050320">
    <property type="entry name" value="N5-glutamine_MTase"/>
</dbReference>
<name>A0A9D1P197_9FIRM</name>
<accession>A0A9D1P197</accession>
<dbReference type="NCBIfam" id="TIGR03534">
    <property type="entry name" value="RF_mod_PrmC"/>
    <property type="match status" value="1"/>
</dbReference>
<dbReference type="AlphaFoldDB" id="A0A9D1P197"/>
<dbReference type="GO" id="GO:0032259">
    <property type="term" value="P:methylation"/>
    <property type="evidence" value="ECO:0007669"/>
    <property type="project" value="UniProtKB-KW"/>
</dbReference>
<keyword evidence="2 5" id="KW-0808">Transferase</keyword>
<feature type="binding site" evidence="5">
    <location>
        <begin position="182"/>
        <end position="185"/>
    </location>
    <ligand>
        <name>substrate</name>
    </ligand>
</feature>
<feature type="binding site" evidence="5">
    <location>
        <position position="141"/>
    </location>
    <ligand>
        <name>S-adenosyl-L-methionine</name>
        <dbReference type="ChEBI" id="CHEBI:59789"/>
    </ligand>
</feature>
<dbReference type="Pfam" id="PF17827">
    <property type="entry name" value="PrmC_N"/>
    <property type="match status" value="1"/>
</dbReference>
<dbReference type="EMBL" id="DVOS01000074">
    <property type="protein sequence ID" value="HIV24050.1"/>
    <property type="molecule type" value="Genomic_DNA"/>
</dbReference>
<dbReference type="Gene3D" id="3.40.50.150">
    <property type="entry name" value="Vaccinia Virus protein VP39"/>
    <property type="match status" value="1"/>
</dbReference>
<evidence type="ECO:0000256" key="3">
    <source>
        <dbReference type="ARBA" id="ARBA00022691"/>
    </source>
</evidence>
<reference evidence="8" key="2">
    <citation type="journal article" date="2021" name="PeerJ">
        <title>Extensive microbial diversity within the chicken gut microbiome revealed by metagenomics and culture.</title>
        <authorList>
            <person name="Gilroy R."/>
            <person name="Ravi A."/>
            <person name="Getino M."/>
            <person name="Pursley I."/>
            <person name="Horton D.L."/>
            <person name="Alikhan N.F."/>
            <person name="Baker D."/>
            <person name="Gharbi K."/>
            <person name="Hall N."/>
            <person name="Watson M."/>
            <person name="Adriaenssens E.M."/>
            <person name="Foster-Nyarko E."/>
            <person name="Jarju S."/>
            <person name="Secka A."/>
            <person name="Antonio M."/>
            <person name="Oren A."/>
            <person name="Chaudhuri R.R."/>
            <person name="La Ragione R."/>
            <person name="Hildebrand F."/>
            <person name="Pallen M.J."/>
        </authorList>
    </citation>
    <scope>NUCLEOTIDE SEQUENCE</scope>
    <source>
        <strain evidence="8">ChiBcec6-7307</strain>
    </source>
</reference>
<sequence length="276" mass="31286">MTYRSALEEGKKYLENRGVPEPETDAWYLLEHVCGFNRTGYLLHMNREMEETEYARYQSVLMERGKRIPLQHITGEQEFMGLTFRVNDQVLIPRQDTEILVETAMKQAKPGMQVLDLCTGSGCIIISLLKLCPGIEGTAGDISAGALEVARENASRLDVKVRFVESDLFERIYGRFDLIVSNPPYIPTGAIGRLMEEVRLHDPRRALDGHGDGLYFYRKIIAESDLYLKQGGWLMFEIGSDQGEAVTAMMRRAGYTRVEVIRDLAGLDRVVTGRRS</sequence>
<dbReference type="HAMAP" id="MF_02126">
    <property type="entry name" value="RF_methyltr_PrmC"/>
    <property type="match status" value="1"/>
</dbReference>
<protein>
    <recommendedName>
        <fullName evidence="5">Release factor glutamine methyltransferase</fullName>
        <shortName evidence="5">RF MTase</shortName>
        <ecNumber evidence="5">2.1.1.297</ecNumber>
    </recommendedName>
    <alternativeName>
        <fullName evidence="5">N5-glutamine methyltransferase PrmC</fullName>
    </alternativeName>
    <alternativeName>
        <fullName evidence="5">Protein-(glutamine-N5) MTase PrmC</fullName>
    </alternativeName>
    <alternativeName>
        <fullName evidence="5">Protein-glutamine N-methyltransferase PrmC</fullName>
    </alternativeName>
</protein>
<dbReference type="InterPro" id="IPR004556">
    <property type="entry name" value="HemK-like"/>
</dbReference>
<dbReference type="NCBIfam" id="TIGR00536">
    <property type="entry name" value="hemK_fam"/>
    <property type="match status" value="1"/>
</dbReference>
<dbReference type="Pfam" id="PF05175">
    <property type="entry name" value="MTS"/>
    <property type="match status" value="1"/>
</dbReference>
<evidence type="ECO:0000256" key="2">
    <source>
        <dbReference type="ARBA" id="ARBA00022679"/>
    </source>
</evidence>
<dbReference type="Proteomes" id="UP000886889">
    <property type="component" value="Unassembled WGS sequence"/>
</dbReference>
<keyword evidence="1 5" id="KW-0489">Methyltransferase</keyword>
<comment type="caution">
    <text evidence="5">Lacks conserved residue(s) required for the propagation of feature annotation.</text>
</comment>
<evidence type="ECO:0000313" key="8">
    <source>
        <dbReference type="EMBL" id="HIV24050.1"/>
    </source>
</evidence>
<evidence type="ECO:0000259" key="7">
    <source>
        <dbReference type="Pfam" id="PF17827"/>
    </source>
</evidence>
<keyword evidence="3 5" id="KW-0949">S-adenosyl-L-methionine</keyword>
<gene>
    <name evidence="5 8" type="primary">prmC</name>
    <name evidence="8" type="ORF">IAC80_08970</name>
</gene>
<dbReference type="InterPro" id="IPR007848">
    <property type="entry name" value="Small_mtfrase_dom"/>
</dbReference>
<comment type="catalytic activity">
    <reaction evidence="4 5">
        <text>L-glutaminyl-[peptide chain release factor] + S-adenosyl-L-methionine = N(5)-methyl-L-glutaminyl-[peptide chain release factor] + S-adenosyl-L-homocysteine + H(+)</text>
        <dbReference type="Rhea" id="RHEA:42896"/>
        <dbReference type="Rhea" id="RHEA-COMP:10271"/>
        <dbReference type="Rhea" id="RHEA-COMP:10272"/>
        <dbReference type="ChEBI" id="CHEBI:15378"/>
        <dbReference type="ChEBI" id="CHEBI:30011"/>
        <dbReference type="ChEBI" id="CHEBI:57856"/>
        <dbReference type="ChEBI" id="CHEBI:59789"/>
        <dbReference type="ChEBI" id="CHEBI:61891"/>
        <dbReference type="EC" id="2.1.1.297"/>
    </reaction>
</comment>
<dbReference type="SUPFAM" id="SSF53335">
    <property type="entry name" value="S-adenosyl-L-methionine-dependent methyltransferases"/>
    <property type="match status" value="1"/>
</dbReference>
<dbReference type="EC" id="2.1.1.297" evidence="5"/>
<organism evidence="8 9">
    <name type="scientific">Candidatus Merdiplasma excrementigallinarum</name>
    <dbReference type="NCBI Taxonomy" id="2840864"/>
    <lineage>
        <taxon>Bacteria</taxon>
        <taxon>Bacillati</taxon>
        <taxon>Bacillota</taxon>
        <taxon>Clostridia</taxon>
        <taxon>Lachnospirales</taxon>
        <taxon>Lachnospiraceae</taxon>
        <taxon>Lachnospiraceae incertae sedis</taxon>
        <taxon>Candidatus Merdiplasma</taxon>
    </lineage>
</organism>
<evidence type="ECO:0000313" key="9">
    <source>
        <dbReference type="Proteomes" id="UP000886889"/>
    </source>
</evidence>
<evidence type="ECO:0000256" key="1">
    <source>
        <dbReference type="ARBA" id="ARBA00022603"/>
    </source>
</evidence>
<feature type="binding site" evidence="5">
    <location>
        <position position="182"/>
    </location>
    <ligand>
        <name>S-adenosyl-L-methionine</name>
        <dbReference type="ChEBI" id="CHEBI:59789"/>
    </ligand>
</feature>
<dbReference type="FunFam" id="3.40.50.150:FF:000053">
    <property type="entry name" value="Release factor glutamine methyltransferase"/>
    <property type="match status" value="1"/>
</dbReference>
<dbReference type="PROSITE" id="PS00092">
    <property type="entry name" value="N6_MTASE"/>
    <property type="match status" value="1"/>
</dbReference>
<comment type="function">
    <text evidence="5">Methylates the class 1 translation termination release factors RF1/PrfA and RF2/PrfB on the glutamine residue of the universally conserved GGQ motif.</text>
</comment>
<dbReference type="GO" id="GO:0102559">
    <property type="term" value="F:peptide chain release factor N(5)-glutamine methyltransferase activity"/>
    <property type="evidence" value="ECO:0007669"/>
    <property type="project" value="UniProtKB-EC"/>
</dbReference>
<dbReference type="PANTHER" id="PTHR18895:SF74">
    <property type="entry name" value="MTRF1L RELEASE FACTOR GLUTAMINE METHYLTRANSFERASE"/>
    <property type="match status" value="1"/>
</dbReference>